<dbReference type="Proteomes" id="UP001497535">
    <property type="component" value="Unassembled WGS sequence"/>
</dbReference>
<sequence>MPKTPSIFNFLLLLPFLFQSSLTGILPQTSSNGVVSIPMDRNNYKKCGVLNVGGQNVTLTFATGLSDFWIVKEKQTVSSLLKPLNKLVEIKDAGVKGPLVNSQVSICGVKIPNVPLVVFDSLPATYSSSLANIGGLLGLSSSSDNANTKSPLQYLTQNLAKPILTFYTKSNGKLEIPSQYEKNVGLITFGGEDNKNCGDYSYAPLAGKSDWSVNIQCVKVGDTECTGAKNKTMTISDDELFMLAPQQVVEEVAKIMKLKPFGGEDNGIYVFSKGSCDAKNIAKLPTITITVGDPDDCEKQATINITPKQYLQYTALGDCRLLIANSVAMGYEDGYLMGAKFFDDRCICTNWKEGTLGFADAKV</sequence>
<evidence type="ECO:0000313" key="1">
    <source>
        <dbReference type="EMBL" id="CAK5093855.1"/>
    </source>
</evidence>
<keyword evidence="2" id="KW-1185">Reference proteome</keyword>
<evidence type="ECO:0000313" key="2">
    <source>
        <dbReference type="Proteomes" id="UP001497535"/>
    </source>
</evidence>
<reference evidence="1" key="1">
    <citation type="submission" date="2023-11" db="EMBL/GenBank/DDBJ databases">
        <authorList>
            <person name="Poullet M."/>
        </authorList>
    </citation>
    <scope>NUCLEOTIDE SEQUENCE</scope>
    <source>
        <strain evidence="1">E1834</strain>
    </source>
</reference>
<name>A0ACB1AN31_MELEN</name>
<dbReference type="EMBL" id="CAVMJV010000095">
    <property type="protein sequence ID" value="CAK5093855.1"/>
    <property type="molecule type" value="Genomic_DNA"/>
</dbReference>
<protein>
    <submittedName>
        <fullName evidence="1">Uncharacterized protein</fullName>
    </submittedName>
</protein>
<comment type="caution">
    <text evidence="1">The sequence shown here is derived from an EMBL/GenBank/DDBJ whole genome shotgun (WGS) entry which is preliminary data.</text>
</comment>
<organism evidence="1 2">
    <name type="scientific">Meloidogyne enterolobii</name>
    <name type="common">Root-knot nematode worm</name>
    <name type="synonym">Meloidogyne mayaguensis</name>
    <dbReference type="NCBI Taxonomy" id="390850"/>
    <lineage>
        <taxon>Eukaryota</taxon>
        <taxon>Metazoa</taxon>
        <taxon>Ecdysozoa</taxon>
        <taxon>Nematoda</taxon>
        <taxon>Chromadorea</taxon>
        <taxon>Rhabditida</taxon>
        <taxon>Tylenchina</taxon>
        <taxon>Tylenchomorpha</taxon>
        <taxon>Tylenchoidea</taxon>
        <taxon>Meloidogynidae</taxon>
        <taxon>Meloidogyninae</taxon>
        <taxon>Meloidogyne</taxon>
    </lineage>
</organism>
<gene>
    <name evidence="1" type="ORF">MENTE1834_LOCUS40470</name>
</gene>
<proteinExistence type="predicted"/>
<accession>A0ACB1AN31</accession>